<dbReference type="InterPro" id="IPR023849">
    <property type="entry name" value="TQXA_dom"/>
</dbReference>
<dbReference type="EMBL" id="BKBC01000063">
    <property type="protein sequence ID" value="GEQ22855.1"/>
    <property type="molecule type" value="Genomic_DNA"/>
</dbReference>
<evidence type="ECO:0000259" key="3">
    <source>
        <dbReference type="Pfam" id="PF08341"/>
    </source>
</evidence>
<feature type="compositionally biased region" description="Basic and acidic residues" evidence="1">
    <location>
        <begin position="196"/>
        <end position="210"/>
    </location>
</feature>
<gene>
    <name evidence="4" type="ORF">CBU02nite_33610</name>
</gene>
<evidence type="ECO:0000256" key="1">
    <source>
        <dbReference type="SAM" id="MobiDB-lite"/>
    </source>
</evidence>
<reference evidence="4 5" key="1">
    <citation type="submission" date="2019-07" db="EMBL/GenBank/DDBJ databases">
        <title>Whole genome shotgun sequence of Clostridium butyricum NBRC 3858.</title>
        <authorList>
            <person name="Hosoyama A."/>
            <person name="Uohara A."/>
            <person name="Ohji S."/>
            <person name="Ichikawa N."/>
        </authorList>
    </citation>
    <scope>NUCLEOTIDE SEQUENCE [LARGE SCALE GENOMIC DNA]</scope>
    <source>
        <strain evidence="4 5">NBRC 3858</strain>
    </source>
</reference>
<evidence type="ECO:0000313" key="5">
    <source>
        <dbReference type="Proteomes" id="UP000321089"/>
    </source>
</evidence>
<dbReference type="InterPro" id="IPR013552">
    <property type="entry name" value="Thioester_dom"/>
</dbReference>
<dbReference type="NCBIfam" id="TIGR03934">
    <property type="entry name" value="TQXA_dom"/>
    <property type="match status" value="1"/>
</dbReference>
<organism evidence="4 5">
    <name type="scientific">Clostridium butyricum</name>
    <dbReference type="NCBI Taxonomy" id="1492"/>
    <lineage>
        <taxon>Bacteria</taxon>
        <taxon>Bacillati</taxon>
        <taxon>Bacillota</taxon>
        <taxon>Clostridia</taxon>
        <taxon>Eubacteriales</taxon>
        <taxon>Clostridiaceae</taxon>
        <taxon>Clostridium</taxon>
    </lineage>
</organism>
<dbReference type="RefSeq" id="WP_146869104.1">
    <property type="nucleotide sequence ID" value="NZ_BKBC01000063.1"/>
</dbReference>
<feature type="domain" description="Thioester" evidence="3">
    <location>
        <begin position="67"/>
        <end position="153"/>
    </location>
</feature>
<evidence type="ECO:0000313" key="4">
    <source>
        <dbReference type="EMBL" id="GEQ22855.1"/>
    </source>
</evidence>
<name>A0A512TRM0_CLOBU</name>
<proteinExistence type="predicted"/>
<dbReference type="Proteomes" id="UP000321089">
    <property type="component" value="Unassembled WGS sequence"/>
</dbReference>
<keyword evidence="2" id="KW-0732">Signal</keyword>
<sequence length="256" mass="28638">MKLKKQFKQILCVLAVLIVFSNIIGASSDSFPKELKINVSKNDIYQVEYVDFDISSRKMNIKGRDEVAYCLEIDKDYPGNQVFKLNGSPDKKISNIIAAGYPNRSAKDLNVSNDDEAYFATQVAIWSYIEGYNLNKIKGDKKVVNAIKKVYNDGVNNAYTSDNEYKVYTPSNKSIQEAVVIFTNKTTPEEPTTPEPKPEEPTTPEPKPEEPTVPEEPTTPEIKPEIPTTPPSITEDIDGGENKVESTEPHYPPQEG</sequence>
<accession>A0A512TRM0</accession>
<comment type="caution">
    <text evidence="4">The sequence shown here is derived from an EMBL/GenBank/DDBJ whole genome shotgun (WGS) entry which is preliminary data.</text>
</comment>
<feature type="region of interest" description="Disordered" evidence="1">
    <location>
        <begin position="185"/>
        <end position="256"/>
    </location>
</feature>
<protein>
    <recommendedName>
        <fullName evidence="3">Thioester domain-containing protein</fullName>
    </recommendedName>
</protein>
<feature type="chain" id="PRO_5039476030" description="Thioester domain-containing protein" evidence="2">
    <location>
        <begin position="27"/>
        <end position="256"/>
    </location>
</feature>
<dbReference type="AlphaFoldDB" id="A0A512TRM0"/>
<evidence type="ECO:0000256" key="2">
    <source>
        <dbReference type="SAM" id="SignalP"/>
    </source>
</evidence>
<feature type="signal peptide" evidence="2">
    <location>
        <begin position="1"/>
        <end position="26"/>
    </location>
</feature>
<dbReference type="Gene3D" id="1.10.150.480">
    <property type="match status" value="1"/>
</dbReference>
<dbReference type="Pfam" id="PF08341">
    <property type="entry name" value="TED"/>
    <property type="match status" value="1"/>
</dbReference>